<evidence type="ECO:0000313" key="3">
    <source>
        <dbReference type="Proteomes" id="UP000240811"/>
    </source>
</evidence>
<dbReference type="InterPro" id="IPR018762">
    <property type="entry name" value="ChpT_C"/>
</dbReference>
<name>A0A2T4VWR1_9HYPH</name>
<dbReference type="GO" id="GO:0016740">
    <property type="term" value="F:transferase activity"/>
    <property type="evidence" value="ECO:0007669"/>
    <property type="project" value="UniProtKB-KW"/>
</dbReference>
<reference evidence="3" key="1">
    <citation type="submission" date="2018-02" db="EMBL/GenBank/DDBJ databases">
        <title>Genome sequence of Candidatus Liberibacter europaeus.</title>
        <authorList>
            <person name="Frampton R.A."/>
            <person name="Thompson S.M."/>
            <person name="David C."/>
            <person name="Addison S.M."/>
            <person name="Smith G.R."/>
        </authorList>
    </citation>
    <scope>NUCLEOTIDE SEQUENCE [LARGE SCALE GENOMIC DNA]</scope>
</reference>
<dbReference type="AlphaFoldDB" id="A0A2T4VWR1"/>
<sequence>MLKNPCFNLSSADLSALLCSRICHDIISPVGAINNGLELLDEDGIEDEAMQLIRLSTVNAITRLKFSRLAFGHPGYNNTTIELSEIKDIINDFSAIDNKVKVYWSLGHVVVSRQNAKLLLNLFMIAYISLPKGGDLKISINHSVDESIFSLKINSDFVRFPEKFIRIMSGDMDFQIDSYDVQFYYTSLLAHENDVELSYKIIDDSSAVFFATIKN</sequence>
<protein>
    <submittedName>
        <fullName evidence="2">Histidine phosphotransferase</fullName>
    </submittedName>
</protein>
<evidence type="ECO:0000313" key="2">
    <source>
        <dbReference type="EMBL" id="PTL86225.1"/>
    </source>
</evidence>
<dbReference type="InterPro" id="IPR036890">
    <property type="entry name" value="HATPase_C_sf"/>
</dbReference>
<keyword evidence="2" id="KW-0808">Transferase</keyword>
<dbReference type="Pfam" id="PF10090">
    <property type="entry name" value="HPTransfase"/>
    <property type="match status" value="1"/>
</dbReference>
<dbReference type="Gene3D" id="3.30.565.10">
    <property type="entry name" value="Histidine kinase-like ATPase, C-terminal domain"/>
    <property type="match status" value="1"/>
</dbReference>
<dbReference type="Proteomes" id="UP000240811">
    <property type="component" value="Unassembled WGS sequence"/>
</dbReference>
<organism evidence="2 3">
    <name type="scientific">Candidatus Liberibacter europaeus</name>
    <dbReference type="NCBI Taxonomy" id="744859"/>
    <lineage>
        <taxon>Bacteria</taxon>
        <taxon>Pseudomonadati</taxon>
        <taxon>Pseudomonadota</taxon>
        <taxon>Alphaproteobacteria</taxon>
        <taxon>Hyphomicrobiales</taxon>
        <taxon>Rhizobiaceae</taxon>
        <taxon>Liberibacter</taxon>
    </lineage>
</organism>
<comment type="caution">
    <text evidence="2">The sequence shown here is derived from an EMBL/GenBank/DDBJ whole genome shotgun (WGS) entry which is preliminary data.</text>
</comment>
<proteinExistence type="predicted"/>
<feature type="domain" description="Histidine phosphotransferase ChpT C-terminal" evidence="1">
    <location>
        <begin position="84"/>
        <end position="203"/>
    </location>
</feature>
<dbReference type="EMBL" id="PSQJ01000006">
    <property type="protein sequence ID" value="PTL86225.1"/>
    <property type="molecule type" value="Genomic_DNA"/>
</dbReference>
<evidence type="ECO:0000259" key="1">
    <source>
        <dbReference type="Pfam" id="PF10090"/>
    </source>
</evidence>
<gene>
    <name evidence="2" type="ORF">C4617_04975</name>
</gene>
<dbReference type="Gene3D" id="1.10.287.130">
    <property type="match status" value="1"/>
</dbReference>
<accession>A0A2T4VWR1</accession>